<comment type="caution">
    <text evidence="1">The sequence shown here is derived from an EMBL/GenBank/DDBJ whole genome shotgun (WGS) entry which is preliminary data.</text>
</comment>
<proteinExistence type="predicted"/>
<keyword evidence="2" id="KW-1185">Reference proteome</keyword>
<gene>
    <name evidence="1" type="ORF">GGR46_000342</name>
</gene>
<organism evidence="1 2">
    <name type="scientific">Sphingomonas kyeonggiensis</name>
    <dbReference type="NCBI Taxonomy" id="1268553"/>
    <lineage>
        <taxon>Bacteria</taxon>
        <taxon>Pseudomonadati</taxon>
        <taxon>Pseudomonadota</taxon>
        <taxon>Alphaproteobacteria</taxon>
        <taxon>Sphingomonadales</taxon>
        <taxon>Sphingomonadaceae</taxon>
        <taxon>Sphingomonas</taxon>
    </lineage>
</organism>
<dbReference type="AlphaFoldDB" id="A0A7W6JNT9"/>
<accession>A0A7W6JNT9</accession>
<evidence type="ECO:0000313" key="1">
    <source>
        <dbReference type="EMBL" id="MBB4096809.1"/>
    </source>
</evidence>
<protein>
    <submittedName>
        <fullName evidence="1">Uncharacterized protein</fullName>
    </submittedName>
</protein>
<dbReference type="Proteomes" id="UP000557392">
    <property type="component" value="Unassembled WGS sequence"/>
</dbReference>
<dbReference type="RefSeq" id="WP_183993975.1">
    <property type="nucleotide sequence ID" value="NZ_JACIEH010000001.1"/>
</dbReference>
<name>A0A7W6JNT9_9SPHN</name>
<reference evidence="1 2" key="1">
    <citation type="submission" date="2020-08" db="EMBL/GenBank/DDBJ databases">
        <title>Genomic Encyclopedia of Type Strains, Phase IV (KMG-IV): sequencing the most valuable type-strain genomes for metagenomic binning, comparative biology and taxonomic classification.</title>
        <authorList>
            <person name="Goeker M."/>
        </authorList>
    </citation>
    <scope>NUCLEOTIDE SEQUENCE [LARGE SCALE GENOMIC DNA]</scope>
    <source>
        <strain evidence="1 2">DSM 101806</strain>
    </source>
</reference>
<sequence length="76" mass="7873">MASPITVDLDAAKAALTSLKANPPSHDDIASDPEAFLARLGIQVDADTLSTIQSKLSAQKALSSESEQAAIIHIDS</sequence>
<dbReference type="EMBL" id="JACIEH010000001">
    <property type="protein sequence ID" value="MBB4096809.1"/>
    <property type="molecule type" value="Genomic_DNA"/>
</dbReference>
<evidence type="ECO:0000313" key="2">
    <source>
        <dbReference type="Proteomes" id="UP000557392"/>
    </source>
</evidence>